<dbReference type="Gene3D" id="1.10.3450.30">
    <property type="match status" value="1"/>
</dbReference>
<dbReference type="InterPro" id="IPR038060">
    <property type="entry name" value="C12orf66-like_central_sf"/>
</dbReference>
<proteinExistence type="predicted"/>
<comment type="caution">
    <text evidence="1">The sequence shown here is derived from an EMBL/GenBank/DDBJ whole genome shotgun (WGS) entry which is preliminary data.</text>
</comment>
<reference evidence="1" key="1">
    <citation type="submission" date="2020-01" db="EMBL/GenBank/DDBJ databases">
        <title>Genome Sequencing of Three Apophysomyces-Like Fungal Strains Confirms a Novel Fungal Genus in the Mucoromycota with divergent Burkholderia-like Endosymbiotic Bacteria.</title>
        <authorList>
            <person name="Stajich J.E."/>
            <person name="Macias A.M."/>
            <person name="Carter-House D."/>
            <person name="Lovett B."/>
            <person name="Kasson L.R."/>
            <person name="Berry K."/>
            <person name="Grigoriev I."/>
            <person name="Chang Y."/>
            <person name="Spatafora J."/>
            <person name="Kasson M.T."/>
        </authorList>
    </citation>
    <scope>NUCLEOTIDE SEQUENCE</scope>
    <source>
        <strain evidence="1">NRRL A-21654</strain>
    </source>
</reference>
<dbReference type="SUPFAM" id="SSF158548">
    <property type="entry name" value="FLJ32549 domain-like"/>
    <property type="match status" value="1"/>
</dbReference>
<dbReference type="EMBL" id="JABAYA010000094">
    <property type="protein sequence ID" value="KAF7725583.1"/>
    <property type="molecule type" value="Genomic_DNA"/>
</dbReference>
<dbReference type="AlphaFoldDB" id="A0A8H7EQA9"/>
<accession>A0A8H7EQA9</accession>
<dbReference type="OrthoDB" id="18134at2759"/>
<protein>
    <submittedName>
        <fullName evidence="1">Uncharacterized protein</fullName>
    </submittedName>
</protein>
<organism evidence="1 2">
    <name type="scientific">Apophysomyces ossiformis</name>
    <dbReference type="NCBI Taxonomy" id="679940"/>
    <lineage>
        <taxon>Eukaryota</taxon>
        <taxon>Fungi</taxon>
        <taxon>Fungi incertae sedis</taxon>
        <taxon>Mucoromycota</taxon>
        <taxon>Mucoromycotina</taxon>
        <taxon>Mucoromycetes</taxon>
        <taxon>Mucorales</taxon>
        <taxon>Mucorineae</taxon>
        <taxon>Mucoraceae</taxon>
        <taxon>Apophysomyces</taxon>
    </lineage>
</organism>
<evidence type="ECO:0000313" key="1">
    <source>
        <dbReference type="EMBL" id="KAF7725583.1"/>
    </source>
</evidence>
<evidence type="ECO:0000313" key="2">
    <source>
        <dbReference type="Proteomes" id="UP000605846"/>
    </source>
</evidence>
<gene>
    <name evidence="1" type="ORF">EC973_009538</name>
</gene>
<name>A0A8H7EQA9_9FUNG</name>
<dbReference type="Proteomes" id="UP000605846">
    <property type="component" value="Unassembled WGS sequence"/>
</dbReference>
<keyword evidence="2" id="KW-1185">Reference proteome</keyword>
<sequence>MQSSENTTNDLMMLLKACEKAQLDRRLNLLGVGVQKEINILSLLLKAREAVTNYAFQDTCIALFICKQDLTEWKRLCQAQDFPKECSLERQFRNHPLEVRKLEKVQLGDFRCLEALRK</sequence>